<feature type="compositionally biased region" description="Basic and acidic residues" evidence="1">
    <location>
        <begin position="45"/>
        <end position="54"/>
    </location>
</feature>
<feature type="region of interest" description="Disordered" evidence="1">
    <location>
        <begin position="1"/>
        <end position="238"/>
    </location>
</feature>
<dbReference type="Proteomes" id="UP000622317">
    <property type="component" value="Unassembled WGS sequence"/>
</dbReference>
<comment type="caution">
    <text evidence="2">The sequence shown here is derived from an EMBL/GenBank/DDBJ whole genome shotgun (WGS) entry which is preliminary data.</text>
</comment>
<name>A0A927FBK2_9BACT</name>
<dbReference type="RefSeq" id="WP_191618918.1">
    <property type="nucleotide sequence ID" value="NZ_JACYFG010000051.1"/>
</dbReference>
<dbReference type="InterPro" id="IPR021973">
    <property type="entry name" value="SprA-related"/>
</dbReference>
<accession>A0A927FBK2</accession>
<proteinExistence type="predicted"/>
<feature type="compositionally biased region" description="Basic and acidic residues" evidence="1">
    <location>
        <begin position="63"/>
        <end position="85"/>
    </location>
</feature>
<feature type="compositionally biased region" description="Low complexity" evidence="1">
    <location>
        <begin position="155"/>
        <end position="164"/>
    </location>
</feature>
<sequence length="238" mass="25431">MIGPVSSASFASYGTQRHHSHGERPPSATDLQEDAFDPQNTLRSNESKEQEGKKTSNPQELDAAEKEQVEKLKQRDAEVRAHEQAHMAAAGSLAMGGPNYVYQTGPDGRQYAIGGNVKIDTSPGRTPEETERKAQQIRAAALAPSDPSPQDLKVAAAASSMEMEAAAKEAGKTEKEAGRFASKADASNDSDRGEITSSRQVFAASPSDSEEDASGEENSEPRPNPYLALASQIYGKQQ</sequence>
<evidence type="ECO:0000256" key="1">
    <source>
        <dbReference type="SAM" id="MobiDB-lite"/>
    </source>
</evidence>
<evidence type="ECO:0000313" key="2">
    <source>
        <dbReference type="EMBL" id="MBD5781839.1"/>
    </source>
</evidence>
<protein>
    <recommendedName>
        <fullName evidence="4">SprA-related family protein</fullName>
    </recommendedName>
</protein>
<dbReference type="AlphaFoldDB" id="A0A927FBK2"/>
<feature type="compositionally biased region" description="Basic and acidic residues" evidence="1">
    <location>
        <begin position="165"/>
        <end position="178"/>
    </location>
</feature>
<reference evidence="2" key="1">
    <citation type="submission" date="2020-09" db="EMBL/GenBank/DDBJ databases">
        <title>Pelagicoccus enzymogenes sp. nov. with an EPS production, isolated from marine sediment.</title>
        <authorList>
            <person name="Feng X."/>
        </authorList>
    </citation>
    <scope>NUCLEOTIDE SEQUENCE</scope>
    <source>
        <strain evidence="2">NFK12</strain>
    </source>
</reference>
<keyword evidence="3" id="KW-1185">Reference proteome</keyword>
<gene>
    <name evidence="2" type="ORF">IEN85_20225</name>
</gene>
<dbReference type="Pfam" id="PF12118">
    <property type="entry name" value="SprA-related"/>
    <property type="match status" value="1"/>
</dbReference>
<dbReference type="EMBL" id="JACYFG010000051">
    <property type="protein sequence ID" value="MBD5781839.1"/>
    <property type="molecule type" value="Genomic_DNA"/>
</dbReference>
<organism evidence="2 3">
    <name type="scientific">Pelagicoccus enzymogenes</name>
    <dbReference type="NCBI Taxonomy" id="2773457"/>
    <lineage>
        <taxon>Bacteria</taxon>
        <taxon>Pseudomonadati</taxon>
        <taxon>Verrucomicrobiota</taxon>
        <taxon>Opitutia</taxon>
        <taxon>Puniceicoccales</taxon>
        <taxon>Pelagicoccaceae</taxon>
        <taxon>Pelagicoccus</taxon>
    </lineage>
</organism>
<feature type="compositionally biased region" description="Polar residues" evidence="1">
    <location>
        <begin position="1"/>
        <end position="15"/>
    </location>
</feature>
<evidence type="ECO:0000313" key="3">
    <source>
        <dbReference type="Proteomes" id="UP000622317"/>
    </source>
</evidence>
<evidence type="ECO:0008006" key="4">
    <source>
        <dbReference type="Google" id="ProtNLM"/>
    </source>
</evidence>
<feature type="compositionally biased region" description="Acidic residues" evidence="1">
    <location>
        <begin position="208"/>
        <end position="218"/>
    </location>
</feature>